<dbReference type="Gene3D" id="1.10.10.60">
    <property type="entry name" value="Homeodomain-like"/>
    <property type="match status" value="2"/>
</dbReference>
<comment type="subcellular location">
    <subcellularLocation>
        <location evidence="1">Nucleus</location>
    </subcellularLocation>
</comment>
<dbReference type="SMART" id="SM00717">
    <property type="entry name" value="SANT"/>
    <property type="match status" value="5"/>
</dbReference>
<reference evidence="8 9" key="2">
    <citation type="submission" date="2019-01" db="EMBL/GenBank/DDBJ databases">
        <title>The decoding of complex shrimp genome reveals the adaptation for benthos swimmer, frequently molting mechanism and breeding impact on genome.</title>
        <authorList>
            <person name="Sun Y."/>
            <person name="Gao Y."/>
            <person name="Yu Y."/>
        </authorList>
    </citation>
    <scope>NUCLEOTIDE SEQUENCE [LARGE SCALE GENOMIC DNA]</scope>
    <source>
        <tissue evidence="8">Muscle</tissue>
    </source>
</reference>
<evidence type="ECO:0000256" key="2">
    <source>
        <dbReference type="ARBA" id="ARBA00023125"/>
    </source>
</evidence>
<proteinExistence type="predicted"/>
<feature type="domain" description="Myb-like" evidence="6">
    <location>
        <begin position="339"/>
        <end position="402"/>
    </location>
</feature>
<comment type="caution">
    <text evidence="8">The sequence shown here is derived from an EMBL/GenBank/DDBJ whole genome shotgun (WGS) entry which is preliminary data.</text>
</comment>
<evidence type="ECO:0000259" key="6">
    <source>
        <dbReference type="PROSITE" id="PS50090"/>
    </source>
</evidence>
<dbReference type="InterPro" id="IPR051651">
    <property type="entry name" value="DMTF1_DNA-bind_reg"/>
</dbReference>
<dbReference type="SUPFAM" id="SSF46689">
    <property type="entry name" value="Homeodomain-like"/>
    <property type="match status" value="2"/>
</dbReference>
<dbReference type="InterPro" id="IPR009057">
    <property type="entry name" value="Homeodomain-like_sf"/>
</dbReference>
<evidence type="ECO:0000313" key="9">
    <source>
        <dbReference type="Proteomes" id="UP000283509"/>
    </source>
</evidence>
<organism evidence="8 9">
    <name type="scientific">Penaeus vannamei</name>
    <name type="common">Whiteleg shrimp</name>
    <name type="synonym">Litopenaeus vannamei</name>
    <dbReference type="NCBI Taxonomy" id="6689"/>
    <lineage>
        <taxon>Eukaryota</taxon>
        <taxon>Metazoa</taxon>
        <taxon>Ecdysozoa</taxon>
        <taxon>Arthropoda</taxon>
        <taxon>Crustacea</taxon>
        <taxon>Multicrustacea</taxon>
        <taxon>Malacostraca</taxon>
        <taxon>Eumalacostraca</taxon>
        <taxon>Eucarida</taxon>
        <taxon>Decapoda</taxon>
        <taxon>Dendrobranchiata</taxon>
        <taxon>Penaeoidea</taxon>
        <taxon>Penaeidae</taxon>
        <taxon>Penaeus</taxon>
    </lineage>
</organism>
<feature type="transmembrane region" description="Helical" evidence="5">
    <location>
        <begin position="931"/>
        <end position="956"/>
    </location>
</feature>
<dbReference type="PROSITE" id="PS50090">
    <property type="entry name" value="MYB_LIKE"/>
    <property type="match status" value="2"/>
</dbReference>
<evidence type="ECO:0000313" key="8">
    <source>
        <dbReference type="EMBL" id="ROT75241.1"/>
    </source>
</evidence>
<evidence type="ECO:0000259" key="7">
    <source>
        <dbReference type="PROSITE" id="PS51294"/>
    </source>
</evidence>
<feature type="domain" description="HTH myb-type" evidence="7">
    <location>
        <begin position="339"/>
        <end position="406"/>
    </location>
</feature>
<dbReference type="OrthoDB" id="39591at2759"/>
<dbReference type="EMBL" id="QCYY01001796">
    <property type="protein sequence ID" value="ROT75241.1"/>
    <property type="molecule type" value="Genomic_DNA"/>
</dbReference>
<dbReference type="PANTHER" id="PTHR46380:SF2">
    <property type="entry name" value="CYCLIN-D-BINDING MYB-LIKE TRANSCRIPTION FACTOR 1"/>
    <property type="match status" value="1"/>
</dbReference>
<dbReference type="InterPro" id="IPR046775">
    <property type="entry name" value="DMTF1_N"/>
</dbReference>
<dbReference type="GO" id="GO:0000981">
    <property type="term" value="F:DNA-binding transcription factor activity, RNA polymerase II-specific"/>
    <property type="evidence" value="ECO:0007669"/>
    <property type="project" value="TreeGrafter"/>
</dbReference>
<dbReference type="AlphaFoldDB" id="A0A3R7N272"/>
<keyword evidence="5" id="KW-0472">Membrane</keyword>
<dbReference type="PROSITE" id="PS51294">
    <property type="entry name" value="HTH_MYB"/>
    <property type="match status" value="1"/>
</dbReference>
<dbReference type="FunFam" id="1.10.10.60:FF:000139">
    <property type="entry name" value="cyclin-D-binding Myb-like transcription factor 1 isoform X2"/>
    <property type="match status" value="1"/>
</dbReference>
<dbReference type="InterPro" id="IPR017930">
    <property type="entry name" value="Myb_dom"/>
</dbReference>
<feature type="compositionally biased region" description="Polar residues" evidence="4">
    <location>
        <begin position="468"/>
        <end position="488"/>
    </location>
</feature>
<accession>A0A3R7N272</accession>
<name>A0A3R7N272_PENVA</name>
<dbReference type="GO" id="GO:0005634">
    <property type="term" value="C:nucleus"/>
    <property type="evidence" value="ECO:0007669"/>
    <property type="project" value="UniProtKB-SubCell"/>
</dbReference>
<dbReference type="GO" id="GO:0000978">
    <property type="term" value="F:RNA polymerase II cis-regulatory region sequence-specific DNA binding"/>
    <property type="evidence" value="ECO:0007669"/>
    <property type="project" value="TreeGrafter"/>
</dbReference>
<evidence type="ECO:0000256" key="3">
    <source>
        <dbReference type="ARBA" id="ARBA00023242"/>
    </source>
</evidence>
<dbReference type="STRING" id="6689.A0A3R7N272"/>
<feature type="region of interest" description="Disordered" evidence="4">
    <location>
        <begin position="468"/>
        <end position="508"/>
    </location>
</feature>
<evidence type="ECO:0000256" key="1">
    <source>
        <dbReference type="ARBA" id="ARBA00004123"/>
    </source>
</evidence>
<gene>
    <name evidence="8" type="ORF">C7M84_006193</name>
</gene>
<dbReference type="Pfam" id="PF20588">
    <property type="entry name" value="DMTF1_N"/>
    <property type="match status" value="2"/>
</dbReference>
<keyword evidence="9" id="KW-1185">Reference proteome</keyword>
<feature type="domain" description="Myb-like" evidence="6">
    <location>
        <begin position="296"/>
        <end position="334"/>
    </location>
</feature>
<dbReference type="Proteomes" id="UP000283509">
    <property type="component" value="Unassembled WGS sequence"/>
</dbReference>
<keyword evidence="5" id="KW-0812">Transmembrane</keyword>
<dbReference type="InterPro" id="IPR001005">
    <property type="entry name" value="SANT/Myb"/>
</dbReference>
<keyword evidence="5" id="KW-1133">Transmembrane helix</keyword>
<keyword evidence="3" id="KW-0539">Nucleus</keyword>
<sequence>METVEAVASSEDGQTEAKRIRLLVAPMLEASKCEQLDGGSTEQTTSIFLYSADGNLVPAEIVVDSLNDNIIAVPVENSVLKKEKAKPQPILSTATLKMPSPVDLHVKAQLSDFIDDRLSLLSDVSEKSGGQGLGELELDPMFVTGEGLIEPEGEEVRLATASDLSQQTAGVNKTEDVNIAEEVQVDLQPSAARVKGSSGNVNQNWFTSREDKQMLRWRGHAWRQGMWSKEETDMLQQNIEKYCSDRGLSDPASVIFKMSKEERSGFYRVIAQGLNRPLFSVYRRVIRLYDNRNHIGKYTSDEVTKLRELRMKHGNNWQAIAAHLGRSAASVKDRCRLLNENCNRGVWSPEEEDRLAEVVYNLASALPGEQIQVTSGISWGEVAARVGTRSEKQCRTKWLNYLNWKRTSGVEWSKADDVQLICRLSVCGVQEESQVDWTALARGWPACRSPHWLRGKWWNLKRKLPNASQESSLRGNESKLTVMSSTKHGVSRDDESGNSAASPHPHPGILTKVMETVEAVASSEDGQTEAKRIRLLVAPDAGEASKCEQLDGGSTEQTTSIFLYSADGNLVPAEIVVDSLNDNIIAVPVENSVLKKEKVTRVLEAPKILRTTEIQGLGPKKTTKSQNITLLQSRPQSSNTRTKCVIPSILQAKPKHPLQNTVTKNIVIASHTQNKIPSKPEPISTKILITSDGQAKPQPILSTATLKMPSPVDLHVKAQLSDFIDDRLSLLSDVSEKSGGQGGGGACQTVVMRANSLGELELDPMFVTGEGLIEPEGEEVRLATASDLSPADRLNCSILAGVNKTEDVNIAEEVQVDLQPSAARVKGSSGNVNQNWFTSREDKQMLRWRGHAWRQGMWSKEETDMLQQNIEKYCSDRGLSDPASVIFKMSKEERSGFYRVIAQGLNRPLFSVYRRVIRKKQLTAWVMLGEFLIWIGANLGPVGSCLLALVILLLIFSSGGRPKNFPPGKSSLIAFQVREEECDETA</sequence>
<keyword evidence="2" id="KW-0238">DNA-binding</keyword>
<dbReference type="CDD" id="cd00167">
    <property type="entry name" value="SANT"/>
    <property type="match status" value="2"/>
</dbReference>
<evidence type="ECO:0000256" key="5">
    <source>
        <dbReference type="SAM" id="Phobius"/>
    </source>
</evidence>
<protein>
    <submittedName>
        <fullName evidence="8">Cyclin-D-binding Myb-like transcription factor 1</fullName>
    </submittedName>
</protein>
<dbReference type="PANTHER" id="PTHR46380">
    <property type="entry name" value="CYCLIN-D-BINDING MYB-LIKE TRANSCRIPTION FACTOR 1"/>
    <property type="match status" value="1"/>
</dbReference>
<evidence type="ECO:0000256" key="4">
    <source>
        <dbReference type="SAM" id="MobiDB-lite"/>
    </source>
</evidence>
<dbReference type="Pfam" id="PF13921">
    <property type="entry name" value="Myb_DNA-bind_6"/>
    <property type="match status" value="1"/>
</dbReference>
<reference evidence="8 9" key="1">
    <citation type="submission" date="2018-04" db="EMBL/GenBank/DDBJ databases">
        <authorList>
            <person name="Zhang X."/>
            <person name="Yuan J."/>
            <person name="Li F."/>
            <person name="Xiang J."/>
        </authorList>
    </citation>
    <scope>NUCLEOTIDE SEQUENCE [LARGE SCALE GENOMIC DNA]</scope>
    <source>
        <tissue evidence="8">Muscle</tissue>
    </source>
</reference>